<reference evidence="2" key="1">
    <citation type="journal article" date="2014" name="Front. Microbiol.">
        <title>High frequency of phylogenetically diverse reductive dehalogenase-homologous genes in deep subseafloor sedimentary metagenomes.</title>
        <authorList>
            <person name="Kawai M."/>
            <person name="Futagami T."/>
            <person name="Toyoda A."/>
            <person name="Takaki Y."/>
            <person name="Nishi S."/>
            <person name="Hori S."/>
            <person name="Arai W."/>
            <person name="Tsubouchi T."/>
            <person name="Morono Y."/>
            <person name="Uchiyama I."/>
            <person name="Ito T."/>
            <person name="Fujiyama A."/>
            <person name="Inagaki F."/>
            <person name="Takami H."/>
        </authorList>
    </citation>
    <scope>NUCLEOTIDE SEQUENCE</scope>
    <source>
        <strain evidence="2">Expedition CK06-06</strain>
    </source>
</reference>
<dbReference type="PROSITE" id="PS00198">
    <property type="entry name" value="4FE4S_FER_1"/>
    <property type="match status" value="1"/>
</dbReference>
<protein>
    <recommendedName>
        <fullName evidence="1">4Fe-4S ferredoxin-type domain-containing protein</fullName>
    </recommendedName>
</protein>
<dbReference type="Gene3D" id="3.30.70.20">
    <property type="match status" value="1"/>
</dbReference>
<feature type="domain" description="4Fe-4S ferredoxin-type" evidence="1">
    <location>
        <begin position="4"/>
        <end position="33"/>
    </location>
</feature>
<dbReference type="Pfam" id="PF00037">
    <property type="entry name" value="Fer4"/>
    <property type="match status" value="1"/>
</dbReference>
<proteinExistence type="predicted"/>
<dbReference type="AlphaFoldDB" id="X1FWY4"/>
<evidence type="ECO:0000259" key="1">
    <source>
        <dbReference type="PROSITE" id="PS51379"/>
    </source>
</evidence>
<gene>
    <name evidence="2" type="ORF">S03H2_20033</name>
</gene>
<dbReference type="SUPFAM" id="SSF54862">
    <property type="entry name" value="4Fe-4S ferredoxins"/>
    <property type="match status" value="1"/>
</dbReference>
<name>X1FWY4_9ZZZZ</name>
<sequence>MVDDKAFIDNNECLGCGRCERICPNAAISIKIDDYSRIDELIARIEAHVDVT</sequence>
<accession>X1FWY4</accession>
<dbReference type="InterPro" id="IPR017900">
    <property type="entry name" value="4Fe4S_Fe_S_CS"/>
</dbReference>
<dbReference type="InterPro" id="IPR017896">
    <property type="entry name" value="4Fe4S_Fe-S-bd"/>
</dbReference>
<organism evidence="2">
    <name type="scientific">marine sediment metagenome</name>
    <dbReference type="NCBI Taxonomy" id="412755"/>
    <lineage>
        <taxon>unclassified sequences</taxon>
        <taxon>metagenomes</taxon>
        <taxon>ecological metagenomes</taxon>
    </lineage>
</organism>
<dbReference type="EMBL" id="BARU01010518">
    <property type="protein sequence ID" value="GAH33854.1"/>
    <property type="molecule type" value="Genomic_DNA"/>
</dbReference>
<evidence type="ECO:0000313" key="2">
    <source>
        <dbReference type="EMBL" id="GAH33854.1"/>
    </source>
</evidence>
<comment type="caution">
    <text evidence="2">The sequence shown here is derived from an EMBL/GenBank/DDBJ whole genome shotgun (WGS) entry which is preliminary data.</text>
</comment>
<dbReference type="PROSITE" id="PS51379">
    <property type="entry name" value="4FE4S_FER_2"/>
    <property type="match status" value="1"/>
</dbReference>